<evidence type="ECO:0000313" key="7">
    <source>
        <dbReference type="Proteomes" id="UP001151518"/>
    </source>
</evidence>
<comment type="subcellular location">
    <subcellularLocation>
        <location evidence="1">Secreted</location>
    </subcellularLocation>
</comment>
<sequence>MRLFQATSLLAVFGQLFAYYCAAEQYDSTATKDSSILRANAKCPNCPESNCSKCTFGHENNLVVNIGGTIYETAIVGFHMPVAGSQVSSCVVQMPTFLVPIQSDLNVTIFSAAPLDWNEDTVDGENAPPFYKRIANVYVPASTNLGPVDITQACQDAVNGEFSIYFTTDQGYYQFLSKDSGHPASLRITTK</sequence>
<evidence type="ECO:0000256" key="1">
    <source>
        <dbReference type="ARBA" id="ARBA00004613"/>
    </source>
</evidence>
<dbReference type="OrthoDB" id="5555675at2759"/>
<feature type="domain" description="Carbohydrate-binding module family 96" evidence="5">
    <location>
        <begin position="55"/>
        <end position="190"/>
    </location>
</feature>
<evidence type="ECO:0000313" key="6">
    <source>
        <dbReference type="EMBL" id="KAJ2674349.1"/>
    </source>
</evidence>
<dbReference type="GO" id="GO:0005576">
    <property type="term" value="C:extracellular region"/>
    <property type="evidence" value="ECO:0007669"/>
    <property type="project" value="UniProtKB-SubCell"/>
</dbReference>
<comment type="caution">
    <text evidence="6">The sequence shown here is derived from an EMBL/GenBank/DDBJ whole genome shotgun (WGS) entry which is preliminary data.</text>
</comment>
<protein>
    <recommendedName>
        <fullName evidence="5">Carbohydrate-binding module family 96 domain-containing protein</fullName>
    </recommendedName>
</protein>
<dbReference type="InterPro" id="IPR055372">
    <property type="entry name" value="CBM96"/>
</dbReference>
<feature type="chain" id="PRO_5040723201" description="Carbohydrate-binding module family 96 domain-containing protein" evidence="4">
    <location>
        <begin position="24"/>
        <end position="191"/>
    </location>
</feature>
<evidence type="ECO:0000256" key="4">
    <source>
        <dbReference type="SAM" id="SignalP"/>
    </source>
</evidence>
<evidence type="ECO:0000256" key="3">
    <source>
        <dbReference type="ARBA" id="ARBA00022729"/>
    </source>
</evidence>
<dbReference type="AlphaFoldDB" id="A0A9W8G481"/>
<proteinExistence type="predicted"/>
<dbReference type="EMBL" id="JANBTW010000058">
    <property type="protein sequence ID" value="KAJ2674349.1"/>
    <property type="molecule type" value="Genomic_DNA"/>
</dbReference>
<name>A0A9W8G481_9FUNG</name>
<evidence type="ECO:0000256" key="2">
    <source>
        <dbReference type="ARBA" id="ARBA00022525"/>
    </source>
</evidence>
<keyword evidence="2" id="KW-0964">Secreted</keyword>
<accession>A0A9W8G481</accession>
<dbReference type="Proteomes" id="UP001151518">
    <property type="component" value="Unassembled WGS sequence"/>
</dbReference>
<feature type="signal peptide" evidence="4">
    <location>
        <begin position="1"/>
        <end position="23"/>
    </location>
</feature>
<keyword evidence="3 4" id="KW-0732">Signal</keyword>
<reference evidence="6" key="1">
    <citation type="submission" date="2022-07" db="EMBL/GenBank/DDBJ databases">
        <title>Phylogenomic reconstructions and comparative analyses of Kickxellomycotina fungi.</title>
        <authorList>
            <person name="Reynolds N.K."/>
            <person name="Stajich J.E."/>
            <person name="Barry K."/>
            <person name="Grigoriev I.V."/>
            <person name="Crous P."/>
            <person name="Smith M.E."/>
        </authorList>
    </citation>
    <scope>NUCLEOTIDE SEQUENCE</scope>
    <source>
        <strain evidence="6">NRRL 3115</strain>
    </source>
</reference>
<organism evidence="6 7">
    <name type="scientific">Coemansia spiralis</name>
    <dbReference type="NCBI Taxonomy" id="417178"/>
    <lineage>
        <taxon>Eukaryota</taxon>
        <taxon>Fungi</taxon>
        <taxon>Fungi incertae sedis</taxon>
        <taxon>Zoopagomycota</taxon>
        <taxon>Kickxellomycotina</taxon>
        <taxon>Kickxellomycetes</taxon>
        <taxon>Kickxellales</taxon>
        <taxon>Kickxellaceae</taxon>
        <taxon>Coemansia</taxon>
    </lineage>
</organism>
<evidence type="ECO:0000259" key="5">
    <source>
        <dbReference type="Pfam" id="PF24517"/>
    </source>
</evidence>
<gene>
    <name evidence="6" type="ORF">GGI25_004369</name>
</gene>
<dbReference type="Pfam" id="PF24517">
    <property type="entry name" value="CBM96"/>
    <property type="match status" value="1"/>
</dbReference>